<dbReference type="Pfam" id="PF05016">
    <property type="entry name" value="ParE_toxin"/>
    <property type="match status" value="1"/>
</dbReference>
<protein>
    <submittedName>
        <fullName evidence="2">Type II toxin-antitoxin system RelE/ParE family toxin</fullName>
    </submittedName>
</protein>
<sequence length="100" mass="11164">MAQVELAPEIFEDFSRILAYLERHQIADGPARIVEIMHAIDVLAHNPLIGRAVANGKRELVIGRKGQGYLALYHYVDAIDTVFVLAVRSQREAGYARHAP</sequence>
<comment type="caution">
    <text evidence="2">The sequence shown here is derived from an EMBL/GenBank/DDBJ whole genome shotgun (WGS) entry which is preliminary data.</text>
</comment>
<dbReference type="RefSeq" id="WP_182165330.1">
    <property type="nucleotide sequence ID" value="NZ_JACEZT010000013.1"/>
</dbReference>
<keyword evidence="1" id="KW-1277">Toxin-antitoxin system</keyword>
<evidence type="ECO:0000313" key="2">
    <source>
        <dbReference type="EMBL" id="MBA5639106.1"/>
    </source>
</evidence>
<proteinExistence type="predicted"/>
<dbReference type="InterPro" id="IPR007712">
    <property type="entry name" value="RelE/ParE_toxin"/>
</dbReference>
<keyword evidence="3" id="KW-1185">Reference proteome</keyword>
<accession>A0A7W2EV27</accession>
<evidence type="ECO:0000313" key="3">
    <source>
        <dbReference type="Proteomes" id="UP000534388"/>
    </source>
</evidence>
<name>A0A7W2EV27_9BURK</name>
<gene>
    <name evidence="2" type="ORF">H3H37_18765</name>
</gene>
<evidence type="ECO:0000256" key="1">
    <source>
        <dbReference type="ARBA" id="ARBA00022649"/>
    </source>
</evidence>
<organism evidence="2 3">
    <name type="scientific">Rugamonas brunnea</name>
    <dbReference type="NCBI Taxonomy" id="2758569"/>
    <lineage>
        <taxon>Bacteria</taxon>
        <taxon>Pseudomonadati</taxon>
        <taxon>Pseudomonadota</taxon>
        <taxon>Betaproteobacteria</taxon>
        <taxon>Burkholderiales</taxon>
        <taxon>Oxalobacteraceae</taxon>
        <taxon>Telluria group</taxon>
        <taxon>Rugamonas</taxon>
    </lineage>
</organism>
<dbReference type="Gene3D" id="3.30.2310.20">
    <property type="entry name" value="RelE-like"/>
    <property type="match status" value="1"/>
</dbReference>
<dbReference type="InterPro" id="IPR035093">
    <property type="entry name" value="RelE/ParE_toxin_dom_sf"/>
</dbReference>
<reference evidence="2 3" key="1">
    <citation type="submission" date="2020-07" db="EMBL/GenBank/DDBJ databases">
        <title>Novel species isolated from subtropical streams in China.</title>
        <authorList>
            <person name="Lu H."/>
        </authorList>
    </citation>
    <scope>NUCLEOTIDE SEQUENCE [LARGE SCALE GENOMIC DNA]</scope>
    <source>
        <strain evidence="2 3">LX20W</strain>
    </source>
</reference>
<dbReference type="Proteomes" id="UP000534388">
    <property type="component" value="Unassembled WGS sequence"/>
</dbReference>
<dbReference type="AlphaFoldDB" id="A0A7W2EV27"/>
<dbReference type="EMBL" id="JACEZT010000013">
    <property type="protein sequence ID" value="MBA5639106.1"/>
    <property type="molecule type" value="Genomic_DNA"/>
</dbReference>